<dbReference type="CDD" id="cd21471">
    <property type="entry name" value="CrtC-like"/>
    <property type="match status" value="1"/>
</dbReference>
<name>A0ABS1RXF0_RHOSU</name>
<gene>
    <name evidence="1" type="ORF">JMM60_18340</name>
</gene>
<reference evidence="1 2" key="1">
    <citation type="submission" date="2021-01" db="EMBL/GenBank/DDBJ databases">
        <title>Draft genomes of Rhodovulum sulfidophilum.</title>
        <authorList>
            <person name="Guzman M.S."/>
        </authorList>
    </citation>
    <scope>NUCLEOTIDE SEQUENCE [LARGE SCALE GENOMIC DNA]</scope>
    <source>
        <strain evidence="1 2">AB35</strain>
    </source>
</reference>
<dbReference type="NCBIfam" id="NF045922">
    <property type="entry name" value="CarotHydtaseCrtCRhod"/>
    <property type="match status" value="1"/>
</dbReference>
<comment type="caution">
    <text evidence="1">The sequence shown here is derived from an EMBL/GenBank/DDBJ whole genome shotgun (WGS) entry which is preliminary data.</text>
</comment>
<dbReference type="SUPFAM" id="SSF159245">
    <property type="entry name" value="AttH-like"/>
    <property type="match status" value="1"/>
</dbReference>
<dbReference type="EMBL" id="JAESJJ010000033">
    <property type="protein sequence ID" value="MBL3610721.1"/>
    <property type="molecule type" value="Genomic_DNA"/>
</dbReference>
<dbReference type="Proteomes" id="UP000604473">
    <property type="component" value="Unassembled WGS sequence"/>
</dbReference>
<accession>A0ABS1RXF0</accession>
<keyword evidence="2" id="KW-1185">Reference proteome</keyword>
<proteinExistence type="predicted"/>
<organism evidence="1 2">
    <name type="scientific">Rhodovulum sulfidophilum</name>
    <name type="common">Rhodobacter sulfidophilus</name>
    <dbReference type="NCBI Taxonomy" id="35806"/>
    <lineage>
        <taxon>Bacteria</taxon>
        <taxon>Pseudomonadati</taxon>
        <taxon>Pseudomonadota</taxon>
        <taxon>Alphaproteobacteria</taxon>
        <taxon>Rhodobacterales</taxon>
        <taxon>Paracoccaceae</taxon>
        <taxon>Rhodovulum</taxon>
    </lineage>
</organism>
<protein>
    <submittedName>
        <fullName evidence="1">Carotenoid 1,2-hydratase</fullName>
    </submittedName>
</protein>
<evidence type="ECO:0000313" key="1">
    <source>
        <dbReference type="EMBL" id="MBL3610721.1"/>
    </source>
</evidence>
<sequence length="281" mass="31730">MISFIGSVFSPWYRWSGRKSPDNHCCINVATYGPGGRWTMTDRGRDALRQTRDTFEVGPSKLTWAGGKLVFDIDEMTWPHMGRLKGRVTVTPSAVTGVELPLKADGSHVWRPFAPSSEIEVDLNQPGWQWKGHGYFDANFGTAALEDDFSYWTWGRFPTKANGAWCFYDASMRDGSELAVGVHFDADGRAEVAEAPPRTRFPRSKWLVRRETRADPGYKPRQVHDMLDAPFYCRSAIRTKVFGEEVVGVHEALDLDRFASPLIKPMLAVKVPRKPGWSFPT</sequence>
<evidence type="ECO:0000313" key="2">
    <source>
        <dbReference type="Proteomes" id="UP000604473"/>
    </source>
</evidence>